<dbReference type="InterPro" id="IPR015866">
    <property type="entry name" value="Ser-tRNA-synth_1_N"/>
</dbReference>
<proteinExistence type="inferred from homology"/>
<dbReference type="GO" id="GO:0005524">
    <property type="term" value="F:ATP binding"/>
    <property type="evidence" value="ECO:0007669"/>
    <property type="project" value="UniProtKB-KW"/>
</dbReference>
<dbReference type="CDD" id="cd00770">
    <property type="entry name" value="SerRS_core"/>
    <property type="match status" value="1"/>
</dbReference>
<dbReference type="GO" id="GO:0006434">
    <property type="term" value="P:seryl-tRNA aminoacylation"/>
    <property type="evidence" value="ECO:0007669"/>
    <property type="project" value="InterPro"/>
</dbReference>
<keyword evidence="6" id="KW-0547">Nucleotide-binding</keyword>
<dbReference type="Gene3D" id="3.30.930.10">
    <property type="entry name" value="Bira Bifunctional Protein, Domain 2"/>
    <property type="match status" value="1"/>
</dbReference>
<name>A0A9P8A9X8_MORAP</name>
<keyword evidence="9" id="KW-1133">Transmembrane helix</keyword>
<dbReference type="Pfam" id="PF00587">
    <property type="entry name" value="tRNA-synt_2b"/>
    <property type="match status" value="1"/>
</dbReference>
<feature type="repeat" description="Solcar" evidence="13">
    <location>
        <begin position="554"/>
        <end position="638"/>
    </location>
</feature>
<feature type="repeat" description="Solcar" evidence="13">
    <location>
        <begin position="458"/>
        <end position="546"/>
    </location>
</feature>
<dbReference type="FunFam" id="3.30.930.10:FF:000026">
    <property type="entry name" value="Seryl-tRNA synthetase, cytoplasmic"/>
    <property type="match status" value="1"/>
</dbReference>
<dbReference type="NCBIfam" id="TIGR00414">
    <property type="entry name" value="serS"/>
    <property type="match status" value="1"/>
</dbReference>
<dbReference type="InterPro" id="IPR002314">
    <property type="entry name" value="aa-tRNA-synt_IIb"/>
</dbReference>
<comment type="similarity">
    <text evidence="2">Belongs to the class-II aminoacyl-tRNA synthetase family. Type-1 seryl-tRNA synthetase subfamily.</text>
</comment>
<dbReference type="Gene3D" id="1.50.40.10">
    <property type="entry name" value="Mitochondrial carrier domain"/>
    <property type="match status" value="1"/>
</dbReference>
<dbReference type="SUPFAM" id="SSF55681">
    <property type="entry name" value="Class II aaRS and biotin synthetases"/>
    <property type="match status" value="1"/>
</dbReference>
<dbReference type="InterPro" id="IPR042103">
    <property type="entry name" value="SerRS_1_N_sf"/>
</dbReference>
<dbReference type="InterPro" id="IPR033729">
    <property type="entry name" value="SerRS_core"/>
</dbReference>
<dbReference type="Gene3D" id="1.10.287.40">
    <property type="entry name" value="Serine-tRNA synthetase, tRNA binding domain"/>
    <property type="match status" value="1"/>
</dbReference>
<dbReference type="InterPro" id="IPR010978">
    <property type="entry name" value="tRNA-bd_arm"/>
</dbReference>
<dbReference type="SUPFAM" id="SSF46589">
    <property type="entry name" value="tRNA-binding arm"/>
    <property type="match status" value="1"/>
</dbReference>
<dbReference type="InterPro" id="IPR018108">
    <property type="entry name" value="MCP_transmembrane"/>
</dbReference>
<keyword evidence="4" id="KW-0436">Ligase</keyword>
<dbReference type="PANTHER" id="PTHR11778">
    <property type="entry name" value="SERYL-TRNA SYNTHETASE"/>
    <property type="match status" value="1"/>
</dbReference>
<evidence type="ECO:0000256" key="4">
    <source>
        <dbReference type="ARBA" id="ARBA00022598"/>
    </source>
</evidence>
<keyword evidence="5 13" id="KW-0812">Transmembrane</keyword>
<dbReference type="PRINTS" id="PR00981">
    <property type="entry name" value="TRNASYNTHSER"/>
</dbReference>
<keyword evidence="7" id="KW-0067">ATP-binding</keyword>
<evidence type="ECO:0000256" key="1">
    <source>
        <dbReference type="ARBA" id="ARBA00004141"/>
    </source>
</evidence>
<protein>
    <recommendedName>
        <fullName evidence="3">serine--tRNA ligase</fullName>
        <ecNumber evidence="3">6.1.1.11</ecNumber>
    </recommendedName>
    <alternativeName>
        <fullName evidence="12">Seryl-tRNA synthetase</fullName>
    </alternativeName>
</protein>
<gene>
    <name evidence="15" type="ORF">KVV02_006141</name>
</gene>
<evidence type="ECO:0000313" key="16">
    <source>
        <dbReference type="Proteomes" id="UP000717515"/>
    </source>
</evidence>
<keyword evidence="10 13" id="KW-0472">Membrane</keyword>
<evidence type="ECO:0000256" key="5">
    <source>
        <dbReference type="ARBA" id="ARBA00022692"/>
    </source>
</evidence>
<sequence>MLDINLFLEERGGEPELIRESQRRRHESVEIVDEIIALYEDWKTTRFNLDQLNKKSNAIQKDIGMRMKKKEDASDLVQARLDCKKEQESMEVDLKAKEALWSAKLAVVGNLVHDSVPISDNEDNNVVERLYNHNGKAPEHNPKIYSHDEVLYRLGAYDPERGHKVASHRGYFLVDAGVELNMALVNYGLSFLGKRNYKKLQTPYFMKKDAMAQTAQLSQFDEELYKVTGENEDMYLIATSEQPISAYHANEWFEQPKEQLPVKYAGYSTCFRKEAGAAGRDTWGIFRVHQFEKIEQFCLTEPEKSWEMFDHMIENSEDFYKSLGLSYRVVSIVSGALNNAAAKKYDLEAWFPFQGAYKELVSCSNCTDYQSRNLEIRCGIKKMGDREKKYVHCLNSTLTATTRTLSCILENYQTPEGIRVPEPLIPYMEGRDFLPFVRELKAPKAVEDFEYEALPENASLSASLLAGAFAGIAEHAIMYPVDSIKTRMQILQPTPQAVYSGVLNAASKITTTEGAKTLWRGVNSVILGAGPAHALYFGTYEYAKHAFGGNESGHHPVAAAAAGACATIASDALMNPFDVIKQRMQVHGSVYKTVVECASKVYAAEGMRAFYISYPTTLTMTIPFQSLQFATYEYLRKVLNPSGTYDPITHITAGGIAGAVAAAATTPLDVAKTLLQTRGEVTDVRIRNCNGLVDAFKLIYQRQGLAGFGKGLQPRVLSHMPSTAICWGVYEYGKWFLSQGNADQPINMH</sequence>
<evidence type="ECO:0000256" key="13">
    <source>
        <dbReference type="PROSITE-ProRule" id="PRU00282"/>
    </source>
</evidence>
<evidence type="ECO:0000313" key="15">
    <source>
        <dbReference type="EMBL" id="KAG9326630.1"/>
    </source>
</evidence>
<dbReference type="Pfam" id="PF02403">
    <property type="entry name" value="Seryl_tRNA_N"/>
    <property type="match status" value="1"/>
</dbReference>
<feature type="repeat" description="Solcar" evidence="13">
    <location>
        <begin position="645"/>
        <end position="736"/>
    </location>
</feature>
<dbReference type="Pfam" id="PF00153">
    <property type="entry name" value="Mito_carr"/>
    <property type="match status" value="3"/>
</dbReference>
<feature type="domain" description="Aminoacyl-transfer RNA synthetases class-II family profile" evidence="14">
    <location>
        <begin position="145"/>
        <end position="435"/>
    </location>
</feature>
<evidence type="ECO:0000256" key="11">
    <source>
        <dbReference type="ARBA" id="ARBA00023146"/>
    </source>
</evidence>
<comment type="caution">
    <text evidence="15">The sequence shown here is derived from an EMBL/GenBank/DDBJ whole genome shotgun (WGS) entry which is preliminary data.</text>
</comment>
<keyword evidence="11" id="KW-0030">Aminoacyl-tRNA synthetase</keyword>
<organism evidence="15 16">
    <name type="scientific">Mortierella alpina</name>
    <name type="common">Oleaginous fungus</name>
    <name type="synonym">Mortierella renispora</name>
    <dbReference type="NCBI Taxonomy" id="64518"/>
    <lineage>
        <taxon>Eukaryota</taxon>
        <taxon>Fungi</taxon>
        <taxon>Fungi incertae sedis</taxon>
        <taxon>Mucoromycota</taxon>
        <taxon>Mortierellomycotina</taxon>
        <taxon>Mortierellomycetes</taxon>
        <taxon>Mortierellales</taxon>
        <taxon>Mortierellaceae</taxon>
        <taxon>Mortierella</taxon>
    </lineage>
</organism>
<evidence type="ECO:0000256" key="12">
    <source>
        <dbReference type="ARBA" id="ARBA00031113"/>
    </source>
</evidence>
<evidence type="ECO:0000259" key="14">
    <source>
        <dbReference type="PROSITE" id="PS50862"/>
    </source>
</evidence>
<evidence type="ECO:0000256" key="7">
    <source>
        <dbReference type="ARBA" id="ARBA00022840"/>
    </source>
</evidence>
<dbReference type="SUPFAM" id="SSF103506">
    <property type="entry name" value="Mitochondrial carrier"/>
    <property type="match status" value="1"/>
</dbReference>
<dbReference type="EC" id="6.1.1.11" evidence="3"/>
<evidence type="ECO:0000256" key="2">
    <source>
        <dbReference type="ARBA" id="ARBA00010728"/>
    </source>
</evidence>
<evidence type="ECO:0000256" key="9">
    <source>
        <dbReference type="ARBA" id="ARBA00022989"/>
    </source>
</evidence>
<accession>A0A9P8A9X8</accession>
<evidence type="ECO:0000256" key="10">
    <source>
        <dbReference type="ARBA" id="ARBA00023136"/>
    </source>
</evidence>
<dbReference type="PROSITE" id="PS50862">
    <property type="entry name" value="AA_TRNA_LIGASE_II"/>
    <property type="match status" value="1"/>
</dbReference>
<dbReference type="InterPro" id="IPR002317">
    <property type="entry name" value="Ser-tRNA-ligase_type_1"/>
</dbReference>
<dbReference type="FunFam" id="1.50.40.10:FF:000029">
    <property type="entry name" value="Solute carrier family 25 member 28"/>
    <property type="match status" value="1"/>
</dbReference>
<reference evidence="15" key="1">
    <citation type="submission" date="2021-07" db="EMBL/GenBank/DDBJ databases">
        <title>Draft genome of Mortierella alpina, strain LL118, isolated from an aspen leaf litter sample.</title>
        <authorList>
            <person name="Yang S."/>
            <person name="Vinatzer B.A."/>
        </authorList>
    </citation>
    <scope>NUCLEOTIDE SEQUENCE</scope>
    <source>
        <strain evidence="15">LL118</strain>
    </source>
</reference>
<dbReference type="Proteomes" id="UP000717515">
    <property type="component" value="Unassembled WGS sequence"/>
</dbReference>
<comment type="subcellular location">
    <subcellularLocation>
        <location evidence="1">Membrane</location>
        <topology evidence="1">Multi-pass membrane protein</topology>
    </subcellularLocation>
</comment>
<dbReference type="GO" id="GO:0016020">
    <property type="term" value="C:membrane"/>
    <property type="evidence" value="ECO:0007669"/>
    <property type="project" value="UniProtKB-SubCell"/>
</dbReference>
<dbReference type="GO" id="GO:0004828">
    <property type="term" value="F:serine-tRNA ligase activity"/>
    <property type="evidence" value="ECO:0007669"/>
    <property type="project" value="UniProtKB-EC"/>
</dbReference>
<dbReference type="InterPro" id="IPR023395">
    <property type="entry name" value="MCP_dom_sf"/>
</dbReference>
<dbReference type="PROSITE" id="PS50920">
    <property type="entry name" value="SOLCAR"/>
    <property type="match status" value="3"/>
</dbReference>
<keyword evidence="8" id="KW-0648">Protein biosynthesis</keyword>
<dbReference type="InterPro" id="IPR045864">
    <property type="entry name" value="aa-tRNA-synth_II/BPL/LPL"/>
</dbReference>
<evidence type="ECO:0000256" key="3">
    <source>
        <dbReference type="ARBA" id="ARBA00012840"/>
    </source>
</evidence>
<dbReference type="EMBL" id="JAIFTL010000016">
    <property type="protein sequence ID" value="KAG9326630.1"/>
    <property type="molecule type" value="Genomic_DNA"/>
</dbReference>
<dbReference type="AlphaFoldDB" id="A0A9P8A9X8"/>
<evidence type="ECO:0000256" key="8">
    <source>
        <dbReference type="ARBA" id="ARBA00022917"/>
    </source>
</evidence>
<evidence type="ECO:0000256" key="6">
    <source>
        <dbReference type="ARBA" id="ARBA00022741"/>
    </source>
</evidence>
<dbReference type="InterPro" id="IPR006195">
    <property type="entry name" value="aa-tRNA-synth_II"/>
</dbReference>